<dbReference type="OrthoDB" id="377083at2759"/>
<evidence type="ECO:0000313" key="12">
    <source>
        <dbReference type="EMBL" id="KAA6407456.1"/>
    </source>
</evidence>
<feature type="region of interest" description="Disordered" evidence="10">
    <location>
        <begin position="132"/>
        <end position="164"/>
    </location>
</feature>
<evidence type="ECO:0000256" key="11">
    <source>
        <dbReference type="SAM" id="Phobius"/>
    </source>
</evidence>
<dbReference type="AlphaFoldDB" id="A0A5M8PEQ4"/>
<keyword evidence="9 11" id="KW-0472">Membrane</keyword>
<feature type="transmembrane region" description="Helical" evidence="11">
    <location>
        <begin position="824"/>
        <end position="843"/>
    </location>
</feature>
<keyword evidence="5 11" id="KW-0812">Transmembrane</keyword>
<feature type="compositionally biased region" description="Pro residues" evidence="10">
    <location>
        <begin position="1"/>
        <end position="11"/>
    </location>
</feature>
<keyword evidence="8 11" id="KW-1133">Transmembrane helix</keyword>
<dbReference type="GO" id="GO:0043048">
    <property type="term" value="P:dolichyl monophosphate biosynthetic process"/>
    <property type="evidence" value="ECO:0007669"/>
    <property type="project" value="TreeGrafter"/>
</dbReference>
<feature type="transmembrane region" description="Helical" evidence="11">
    <location>
        <begin position="686"/>
        <end position="706"/>
    </location>
</feature>
<dbReference type="GO" id="GO:0016779">
    <property type="term" value="F:nucleotidyltransferase activity"/>
    <property type="evidence" value="ECO:0007669"/>
    <property type="project" value="UniProtKB-KW"/>
</dbReference>
<feature type="transmembrane region" description="Helical" evidence="11">
    <location>
        <begin position="181"/>
        <end position="200"/>
    </location>
</feature>
<proteinExistence type="inferred from homology"/>
<comment type="similarity">
    <text evidence="2">Belongs to the polyprenol kinase family.</text>
</comment>
<evidence type="ECO:0000256" key="9">
    <source>
        <dbReference type="ARBA" id="ARBA00023136"/>
    </source>
</evidence>
<dbReference type="EC" id="2.7.1.108" evidence="3"/>
<feature type="transmembrane region" description="Helical" evidence="11">
    <location>
        <begin position="726"/>
        <end position="752"/>
    </location>
</feature>
<dbReference type="PANTHER" id="PTHR13205:SF15">
    <property type="entry name" value="DOLICHOL KINASE"/>
    <property type="match status" value="1"/>
</dbReference>
<evidence type="ECO:0000256" key="7">
    <source>
        <dbReference type="ARBA" id="ARBA00022824"/>
    </source>
</evidence>
<evidence type="ECO:0000256" key="6">
    <source>
        <dbReference type="ARBA" id="ARBA00022777"/>
    </source>
</evidence>
<feature type="transmembrane region" description="Helical" evidence="11">
    <location>
        <begin position="593"/>
        <end position="614"/>
    </location>
</feature>
<evidence type="ECO:0000256" key="10">
    <source>
        <dbReference type="SAM" id="MobiDB-lite"/>
    </source>
</evidence>
<evidence type="ECO:0000256" key="2">
    <source>
        <dbReference type="ARBA" id="ARBA00010794"/>
    </source>
</evidence>
<dbReference type="Proteomes" id="UP000324767">
    <property type="component" value="Unassembled WGS sequence"/>
</dbReference>
<dbReference type="EMBL" id="VXIT01000017">
    <property type="protein sequence ID" value="KAA6407456.1"/>
    <property type="molecule type" value="Genomic_DNA"/>
</dbReference>
<feature type="transmembrane region" description="Helical" evidence="11">
    <location>
        <begin position="864"/>
        <end position="881"/>
    </location>
</feature>
<feature type="compositionally biased region" description="Basic residues" evidence="10">
    <location>
        <begin position="29"/>
        <end position="38"/>
    </location>
</feature>
<evidence type="ECO:0000256" key="1">
    <source>
        <dbReference type="ARBA" id="ARBA00004477"/>
    </source>
</evidence>
<feature type="transmembrane region" description="Helical" evidence="11">
    <location>
        <begin position="784"/>
        <end position="804"/>
    </location>
</feature>
<evidence type="ECO:0000256" key="8">
    <source>
        <dbReference type="ARBA" id="ARBA00022989"/>
    </source>
</evidence>
<comment type="subcellular location">
    <subcellularLocation>
        <location evidence="1">Endoplasmic reticulum membrane</location>
        <topology evidence="1">Multi-pass membrane protein</topology>
    </subcellularLocation>
</comment>
<feature type="transmembrane region" description="Helical" evidence="11">
    <location>
        <begin position="405"/>
        <end position="426"/>
    </location>
</feature>
<feature type="compositionally biased region" description="Polar residues" evidence="10">
    <location>
        <begin position="47"/>
        <end position="60"/>
    </location>
</feature>
<dbReference type="GO" id="GO:0005789">
    <property type="term" value="C:endoplasmic reticulum membrane"/>
    <property type="evidence" value="ECO:0007669"/>
    <property type="project" value="UniProtKB-SubCell"/>
</dbReference>
<feature type="transmembrane region" description="Helical" evidence="11">
    <location>
        <begin position="626"/>
        <end position="644"/>
    </location>
</feature>
<evidence type="ECO:0000256" key="5">
    <source>
        <dbReference type="ARBA" id="ARBA00022692"/>
    </source>
</evidence>
<keyword evidence="12" id="KW-0548">Nucleotidyltransferase</keyword>
<sequence>MPTALAPPAPKKLPLQNNENLSLSDQRQRSRSPHPYHRSKADAHSAAQANGRNITPRFSSGHTAVGYKVTAFFDADRRKRRKISTSPSDSGTEADDESSGLLRGLPAPPARPRKGLKDTRLEGAEHITSPLLTPSFLDEGRQNGSVQYPQNRQESSRNQPRTDDEVQRFRLKFARRRRAEILRRVVEAALLGLLGIVVFSNDKVNMVTRQWGREILSHLLTVGALLVVYPLRLFFRMRGRTTTDTRTYRDRFWMPAAFDPAPILYPVLLPVFIALSLIPVGQHILIPNLVLSISSTPFQLIPLLDRVPGYGSGHWMLSLIPLLVSENPGMKGHVHSIPYALKLDGSTELDREIVTLLYPLHQALLPSLGYLTTTSLLPAELQLLSVSMINILMFSTSPQALILKALLWIGGLTLFVFCGDVLKWSVALARVPSWRFRGASSRYNMRNVVLRALDDYLGGPLSRWHLVEGNSYTSESDEFDGLRLRKSSTNESQKLEVPTCNFEQKAVLLATSPLSAVDGNIDHKSFALHKVPGELQLQSTRQRRHTLPSHSVTLHDSHLQPTSDLQRNKSRLRLVKPKSYLTLTQAQASVLKWFYALYVYAVAIGVIAVGIRTYVSRWALNGNEPVGWALGYLLGDISWFRYWVVSSNLERWICLPPLNEHATHLGVHGTPERLPRIRLGEANMRLLICGYCLGIIAAGLAIVFRLSAVVEVDTRRKVFHGMMVAMFLPVTFIDPTFAALALCLTLSIFLLLDLFRASQLPPLSKPLTYFLAPYVDGRDHRGPVIVSHMFLLIGCAIPLWLSLARTERCGTTPWEGWEVKTRDLSMVSGVICVGMGDAAASLVGRRYGRRRWIWSGGKSLEGSLAFAIAVIVGLLLARVWLRVGGWDGDSEDAWALTCGKAALAAAGSSLTEAVLTGGNDNVVVPVILWLLVRGLEM</sequence>
<evidence type="ECO:0000256" key="4">
    <source>
        <dbReference type="ARBA" id="ARBA00022679"/>
    </source>
</evidence>
<feature type="transmembrane region" description="Helical" evidence="11">
    <location>
        <begin position="256"/>
        <end position="278"/>
    </location>
</feature>
<feature type="transmembrane region" description="Helical" evidence="11">
    <location>
        <begin position="215"/>
        <end position="235"/>
    </location>
</feature>
<dbReference type="GO" id="GO:0004168">
    <property type="term" value="F:dolichol kinase activity"/>
    <property type="evidence" value="ECO:0007669"/>
    <property type="project" value="UniProtKB-EC"/>
</dbReference>
<gene>
    <name evidence="12" type="ORF">FRX48_08699</name>
</gene>
<evidence type="ECO:0000256" key="3">
    <source>
        <dbReference type="ARBA" id="ARBA00012132"/>
    </source>
</evidence>
<keyword evidence="4 12" id="KW-0808">Transferase</keyword>
<reference evidence="12 13" key="1">
    <citation type="submission" date="2019-09" db="EMBL/GenBank/DDBJ databases">
        <title>The hologenome of the rock-dwelling lichen Lasallia pustulata.</title>
        <authorList>
            <person name="Greshake Tzovaras B."/>
            <person name="Segers F."/>
            <person name="Bicker A."/>
            <person name="Dal Grande F."/>
            <person name="Otte J."/>
            <person name="Hankeln T."/>
            <person name="Schmitt I."/>
            <person name="Ebersberger I."/>
        </authorList>
    </citation>
    <scope>NUCLEOTIDE SEQUENCE [LARGE SCALE GENOMIC DNA]</scope>
    <source>
        <strain evidence="12">A1-1</strain>
    </source>
</reference>
<keyword evidence="6" id="KW-0418">Kinase</keyword>
<keyword evidence="7" id="KW-0256">Endoplasmic reticulum</keyword>
<accession>A0A5M8PEQ4</accession>
<feature type="region of interest" description="Disordered" evidence="10">
    <location>
        <begin position="80"/>
        <end position="116"/>
    </location>
</feature>
<dbReference type="InterPro" id="IPR032974">
    <property type="entry name" value="Polypren_kinase"/>
</dbReference>
<organism evidence="12 13">
    <name type="scientific">Lasallia pustulata</name>
    <dbReference type="NCBI Taxonomy" id="136370"/>
    <lineage>
        <taxon>Eukaryota</taxon>
        <taxon>Fungi</taxon>
        <taxon>Dikarya</taxon>
        <taxon>Ascomycota</taxon>
        <taxon>Pezizomycotina</taxon>
        <taxon>Lecanoromycetes</taxon>
        <taxon>OSLEUM clade</taxon>
        <taxon>Umbilicariomycetidae</taxon>
        <taxon>Umbilicariales</taxon>
        <taxon>Umbilicariaceae</taxon>
        <taxon>Lasallia</taxon>
    </lineage>
</organism>
<dbReference type="PANTHER" id="PTHR13205">
    <property type="entry name" value="TRANSMEMBRANE PROTEIN 15-RELATED"/>
    <property type="match status" value="1"/>
</dbReference>
<name>A0A5M8PEQ4_9LECA</name>
<evidence type="ECO:0000313" key="13">
    <source>
        <dbReference type="Proteomes" id="UP000324767"/>
    </source>
</evidence>
<feature type="region of interest" description="Disordered" evidence="10">
    <location>
        <begin position="1"/>
        <end position="60"/>
    </location>
</feature>
<protein>
    <recommendedName>
        <fullName evidence="3">dolichol kinase</fullName>
        <ecNumber evidence="3">2.7.1.108</ecNumber>
    </recommendedName>
</protein>
<feature type="compositionally biased region" description="Polar residues" evidence="10">
    <location>
        <begin position="142"/>
        <end position="159"/>
    </location>
</feature>
<comment type="caution">
    <text evidence="12">The sequence shown here is derived from an EMBL/GenBank/DDBJ whole genome shotgun (WGS) entry which is preliminary data.</text>
</comment>